<proteinExistence type="predicted"/>
<sequence length="188" mass="21411">NDLPSFISSRHGQSSVALSLFADDTCLIFNHNDFNALFHLFDSVSKDLCNWFSANKLFLNVSKTQSVQFSPQTSKNMPVPFFMNSIMVNSSLTTKFLGIHLDFDVKWTSHIDNLVKQLNSSIFALRCLSQFASKEALTLGYCGLIESRLTYGVIFWGFCSEHSFQRIFVLQKRALRVVWRTGGRDSCR</sequence>
<organism evidence="1">
    <name type="scientific">Cuerna arida</name>
    <dbReference type="NCBI Taxonomy" id="1464854"/>
    <lineage>
        <taxon>Eukaryota</taxon>
        <taxon>Metazoa</taxon>
        <taxon>Ecdysozoa</taxon>
        <taxon>Arthropoda</taxon>
        <taxon>Hexapoda</taxon>
        <taxon>Insecta</taxon>
        <taxon>Pterygota</taxon>
        <taxon>Neoptera</taxon>
        <taxon>Paraneoptera</taxon>
        <taxon>Hemiptera</taxon>
        <taxon>Auchenorrhyncha</taxon>
        <taxon>Membracoidea</taxon>
        <taxon>Cicadellidae</taxon>
        <taxon>Cicadellinae</taxon>
        <taxon>Proconiini</taxon>
        <taxon>Cuerna</taxon>
    </lineage>
</organism>
<feature type="non-terminal residue" evidence="1">
    <location>
        <position position="188"/>
    </location>
</feature>
<evidence type="ECO:0008006" key="2">
    <source>
        <dbReference type="Google" id="ProtNLM"/>
    </source>
</evidence>
<accession>A0A1B6FSI1</accession>
<reference evidence="1" key="1">
    <citation type="submission" date="2015-11" db="EMBL/GenBank/DDBJ databases">
        <title>De novo transcriptome assembly of four potential Pierce s Disease insect vectors from Arizona vineyards.</title>
        <authorList>
            <person name="Tassone E.E."/>
        </authorList>
    </citation>
    <scope>NUCLEOTIDE SEQUENCE</scope>
</reference>
<evidence type="ECO:0000313" key="1">
    <source>
        <dbReference type="EMBL" id="JAS53071.1"/>
    </source>
</evidence>
<dbReference type="AlphaFoldDB" id="A0A1B6FSI1"/>
<gene>
    <name evidence="1" type="ORF">g.44203</name>
</gene>
<dbReference type="PANTHER" id="PTHR33332">
    <property type="entry name" value="REVERSE TRANSCRIPTASE DOMAIN-CONTAINING PROTEIN"/>
    <property type="match status" value="1"/>
</dbReference>
<name>A0A1B6FSI1_9HEMI</name>
<dbReference type="EMBL" id="GECZ01016698">
    <property type="protein sequence ID" value="JAS53071.1"/>
    <property type="molecule type" value="Transcribed_RNA"/>
</dbReference>
<protein>
    <recommendedName>
        <fullName evidence="2">Reverse transcriptase domain-containing protein</fullName>
    </recommendedName>
</protein>
<feature type="non-terminal residue" evidence="1">
    <location>
        <position position="1"/>
    </location>
</feature>